<name>A0A4Z1NXR1_9PEZI</name>
<organism evidence="2 3">
    <name type="scientific">Venturia nashicola</name>
    <dbReference type="NCBI Taxonomy" id="86259"/>
    <lineage>
        <taxon>Eukaryota</taxon>
        <taxon>Fungi</taxon>
        <taxon>Dikarya</taxon>
        <taxon>Ascomycota</taxon>
        <taxon>Pezizomycotina</taxon>
        <taxon>Dothideomycetes</taxon>
        <taxon>Pleosporomycetidae</taxon>
        <taxon>Venturiales</taxon>
        <taxon>Venturiaceae</taxon>
        <taxon>Venturia</taxon>
    </lineage>
</organism>
<protein>
    <submittedName>
        <fullName evidence="2">Uncharacterized protein</fullName>
    </submittedName>
</protein>
<evidence type="ECO:0000313" key="2">
    <source>
        <dbReference type="EMBL" id="TID18333.1"/>
    </source>
</evidence>
<proteinExistence type="predicted"/>
<keyword evidence="3" id="KW-1185">Reference proteome</keyword>
<reference evidence="2 3" key="1">
    <citation type="submission" date="2019-04" db="EMBL/GenBank/DDBJ databases">
        <title>High contiguity whole genome sequence and gene annotation resource for two Venturia nashicola isolates.</title>
        <authorList>
            <person name="Prokchorchik M."/>
            <person name="Won K."/>
            <person name="Lee Y."/>
            <person name="Choi E.D."/>
            <person name="Segonzac C."/>
            <person name="Sohn K.H."/>
        </authorList>
    </citation>
    <scope>NUCLEOTIDE SEQUENCE [LARGE SCALE GENOMIC DNA]</scope>
    <source>
        <strain evidence="2 3">PRI2</strain>
    </source>
</reference>
<feature type="compositionally biased region" description="Polar residues" evidence="1">
    <location>
        <begin position="8"/>
        <end position="22"/>
    </location>
</feature>
<evidence type="ECO:0000256" key="1">
    <source>
        <dbReference type="SAM" id="MobiDB-lite"/>
    </source>
</evidence>
<dbReference type="Proteomes" id="UP000298493">
    <property type="component" value="Unassembled WGS sequence"/>
</dbReference>
<comment type="caution">
    <text evidence="2">The sequence shown here is derived from an EMBL/GenBank/DDBJ whole genome shotgun (WGS) entry which is preliminary data.</text>
</comment>
<feature type="region of interest" description="Disordered" evidence="1">
    <location>
        <begin position="1"/>
        <end position="24"/>
    </location>
</feature>
<gene>
    <name evidence="2" type="ORF">E6O75_ATG06409</name>
</gene>
<sequence>MHPFPGLNSKNRPLTSPHQQASPELFTCQPPTTSHLNLQLNRQPPAKMRFSITTLILSACVAVNALNEEVPWPQSQRCFSLATNAANCFISNHALVNFNACACSNTGNWLQSTSQCIASADPTHFIEVYNILTTKCAETNNAIAFTLAQWNRAGGRA</sequence>
<dbReference type="EMBL" id="SNSC02000014">
    <property type="protein sequence ID" value="TID18333.1"/>
    <property type="molecule type" value="Genomic_DNA"/>
</dbReference>
<accession>A0A4Z1NXR1</accession>
<evidence type="ECO:0000313" key="3">
    <source>
        <dbReference type="Proteomes" id="UP000298493"/>
    </source>
</evidence>
<dbReference type="AlphaFoldDB" id="A0A4Z1NXR1"/>